<protein>
    <submittedName>
        <fullName evidence="2">Uncharacterized protein</fullName>
    </submittedName>
</protein>
<gene>
    <name evidence="2" type="ORF">CYMTET_43069</name>
</gene>
<sequence length="292" mass="33180">MSVIEDAEWSIGNSLDKLKLSDAIKFPPYACKEDEFDVGVQAHQINTADGKLFGWGNNKQATHVSCVEVALNSGDKYAILGESVKDRKVAYNNIQKQVYIASKLRDREQELETVQSEKSAMKEQYDRQQVELDAQRRALEQQLQACQDEKRKLERELREDHLPLDQLFPSRKHSEREGGRDVAPTAKGKDDSTPAGKSTDDITPDDKAVLDDPKKIITDEQQTKMQIGIKVRKKYKDMWSAAGNMPLSTKARKAAFETFKNNFEKNNPEADRIIRAAAEQEARNWVKKPLES</sequence>
<evidence type="ECO:0000313" key="3">
    <source>
        <dbReference type="Proteomes" id="UP001190700"/>
    </source>
</evidence>
<evidence type="ECO:0000313" key="2">
    <source>
        <dbReference type="EMBL" id="KAK3247426.1"/>
    </source>
</evidence>
<dbReference type="EMBL" id="LGRX02028988">
    <property type="protein sequence ID" value="KAK3247426.1"/>
    <property type="molecule type" value="Genomic_DNA"/>
</dbReference>
<organism evidence="2 3">
    <name type="scientific">Cymbomonas tetramitiformis</name>
    <dbReference type="NCBI Taxonomy" id="36881"/>
    <lineage>
        <taxon>Eukaryota</taxon>
        <taxon>Viridiplantae</taxon>
        <taxon>Chlorophyta</taxon>
        <taxon>Pyramimonadophyceae</taxon>
        <taxon>Pyramimonadales</taxon>
        <taxon>Pyramimonadaceae</taxon>
        <taxon>Cymbomonas</taxon>
    </lineage>
</organism>
<reference evidence="2 3" key="1">
    <citation type="journal article" date="2015" name="Genome Biol. Evol.">
        <title>Comparative Genomics of a Bacterivorous Green Alga Reveals Evolutionary Causalities and Consequences of Phago-Mixotrophic Mode of Nutrition.</title>
        <authorList>
            <person name="Burns J.A."/>
            <person name="Paasch A."/>
            <person name="Narechania A."/>
            <person name="Kim E."/>
        </authorList>
    </citation>
    <scope>NUCLEOTIDE SEQUENCE [LARGE SCALE GENOMIC DNA]</scope>
    <source>
        <strain evidence="2 3">PLY_AMNH</strain>
    </source>
</reference>
<name>A0AAE0C2S1_9CHLO</name>
<keyword evidence="3" id="KW-1185">Reference proteome</keyword>
<feature type="region of interest" description="Disordered" evidence="1">
    <location>
        <begin position="157"/>
        <end position="217"/>
    </location>
</feature>
<proteinExistence type="predicted"/>
<dbReference type="Proteomes" id="UP001190700">
    <property type="component" value="Unassembled WGS sequence"/>
</dbReference>
<accession>A0AAE0C2S1</accession>
<dbReference type="AlphaFoldDB" id="A0AAE0C2S1"/>
<comment type="caution">
    <text evidence="2">The sequence shown here is derived from an EMBL/GenBank/DDBJ whole genome shotgun (WGS) entry which is preliminary data.</text>
</comment>
<feature type="compositionally biased region" description="Basic and acidic residues" evidence="1">
    <location>
        <begin position="187"/>
        <end position="217"/>
    </location>
</feature>
<evidence type="ECO:0000256" key="1">
    <source>
        <dbReference type="SAM" id="MobiDB-lite"/>
    </source>
</evidence>